<feature type="active site" description="Proton acceptor" evidence="4">
    <location>
        <position position="73"/>
    </location>
</feature>
<comment type="subcellular location">
    <subcellularLocation>
        <location evidence="4">Cytoplasm</location>
    </subcellularLocation>
</comment>
<keyword evidence="4" id="KW-0963">Cytoplasm</keyword>
<protein>
    <recommendedName>
        <fullName evidence="4">Nucleoside triphosphate pyrophosphatase</fullName>
        <ecNumber evidence="4">3.6.1.9</ecNumber>
    </recommendedName>
    <alternativeName>
        <fullName evidence="4">Nucleotide pyrophosphatase</fullName>
        <shortName evidence="4">Nucleotide PPase</shortName>
    </alternativeName>
</protein>
<dbReference type="Proteomes" id="UP000182983">
    <property type="component" value="Unassembled WGS sequence"/>
</dbReference>
<dbReference type="AlphaFoldDB" id="A0A1H6GWA9"/>
<organism evidence="5 6">
    <name type="scientific">Magnetospirillum fulvum</name>
    <name type="common">Rhodospirillum fulvum</name>
    <dbReference type="NCBI Taxonomy" id="1082"/>
    <lineage>
        <taxon>Bacteria</taxon>
        <taxon>Pseudomonadati</taxon>
        <taxon>Pseudomonadota</taxon>
        <taxon>Alphaproteobacteria</taxon>
        <taxon>Rhodospirillales</taxon>
        <taxon>Rhodospirillaceae</taxon>
        <taxon>Magnetospirillum</taxon>
    </lineage>
</organism>
<dbReference type="GO" id="GO:0005737">
    <property type="term" value="C:cytoplasm"/>
    <property type="evidence" value="ECO:0007669"/>
    <property type="project" value="UniProtKB-SubCell"/>
</dbReference>
<keyword evidence="6" id="KW-1185">Reference proteome</keyword>
<evidence type="ECO:0000256" key="4">
    <source>
        <dbReference type="HAMAP-Rule" id="MF_00528"/>
    </source>
</evidence>
<keyword evidence="2 4" id="KW-0378">Hydrolase</keyword>
<dbReference type="OrthoDB" id="9813962at2"/>
<dbReference type="PANTHER" id="PTHR43213">
    <property type="entry name" value="BIFUNCTIONAL DTTP/UTP PYROPHOSPHATASE/METHYLTRANSFERASE PROTEIN-RELATED"/>
    <property type="match status" value="1"/>
</dbReference>
<reference evidence="6" key="1">
    <citation type="submission" date="2016-10" db="EMBL/GenBank/DDBJ databases">
        <authorList>
            <person name="Varghese N."/>
            <person name="Submissions S."/>
        </authorList>
    </citation>
    <scope>NUCLEOTIDE SEQUENCE [LARGE SCALE GENOMIC DNA]</scope>
    <source>
        <strain evidence="6">DSM 13234</strain>
    </source>
</reference>
<gene>
    <name evidence="5" type="ORF">SAMN04244559_00562</name>
</gene>
<dbReference type="HAMAP" id="MF_00528">
    <property type="entry name" value="Maf"/>
    <property type="match status" value="1"/>
</dbReference>
<keyword evidence="3 4" id="KW-0546">Nucleotide metabolism</keyword>
<comment type="catalytic activity">
    <reaction evidence="4">
        <text>a ribonucleoside 5'-triphosphate + H2O = a ribonucleoside 5'-phosphate + diphosphate + H(+)</text>
        <dbReference type="Rhea" id="RHEA:23996"/>
        <dbReference type="ChEBI" id="CHEBI:15377"/>
        <dbReference type="ChEBI" id="CHEBI:15378"/>
        <dbReference type="ChEBI" id="CHEBI:33019"/>
        <dbReference type="ChEBI" id="CHEBI:58043"/>
        <dbReference type="ChEBI" id="CHEBI:61557"/>
        <dbReference type="EC" id="3.6.1.9"/>
    </reaction>
</comment>
<comment type="cofactor">
    <cofactor evidence="1 4">
        <name>a divalent metal cation</name>
        <dbReference type="ChEBI" id="CHEBI:60240"/>
    </cofactor>
</comment>
<dbReference type="InterPro" id="IPR003697">
    <property type="entry name" value="Maf-like"/>
</dbReference>
<dbReference type="Pfam" id="PF02545">
    <property type="entry name" value="Maf"/>
    <property type="match status" value="1"/>
</dbReference>
<evidence type="ECO:0000256" key="2">
    <source>
        <dbReference type="ARBA" id="ARBA00022801"/>
    </source>
</evidence>
<evidence type="ECO:0000256" key="1">
    <source>
        <dbReference type="ARBA" id="ARBA00001968"/>
    </source>
</evidence>
<dbReference type="SUPFAM" id="SSF52972">
    <property type="entry name" value="ITPase-like"/>
    <property type="match status" value="1"/>
</dbReference>
<accession>A0A1H6GWA9</accession>
<evidence type="ECO:0000256" key="3">
    <source>
        <dbReference type="ARBA" id="ARBA00023080"/>
    </source>
</evidence>
<dbReference type="PIRSF" id="PIRSF006305">
    <property type="entry name" value="Maf"/>
    <property type="match status" value="1"/>
</dbReference>
<comment type="function">
    <text evidence="4">Nucleoside triphosphate pyrophosphatase. May have a dual role in cell division arrest and in preventing the incorporation of modified nucleotides into cellular nucleic acids.</text>
</comment>
<dbReference type="GO" id="GO:0009117">
    <property type="term" value="P:nucleotide metabolic process"/>
    <property type="evidence" value="ECO:0007669"/>
    <property type="project" value="UniProtKB-KW"/>
</dbReference>
<name>A0A1H6GWA9_MAGFU</name>
<dbReference type="EMBL" id="FNWO01000002">
    <property type="protein sequence ID" value="SEH27661.1"/>
    <property type="molecule type" value="Genomic_DNA"/>
</dbReference>
<evidence type="ECO:0000313" key="5">
    <source>
        <dbReference type="EMBL" id="SEH27661.1"/>
    </source>
</evidence>
<comment type="catalytic activity">
    <reaction evidence="4">
        <text>a 2'-deoxyribonucleoside 5'-triphosphate + H2O = a 2'-deoxyribonucleoside 5'-phosphate + diphosphate + H(+)</text>
        <dbReference type="Rhea" id="RHEA:44644"/>
        <dbReference type="ChEBI" id="CHEBI:15377"/>
        <dbReference type="ChEBI" id="CHEBI:15378"/>
        <dbReference type="ChEBI" id="CHEBI:33019"/>
        <dbReference type="ChEBI" id="CHEBI:61560"/>
        <dbReference type="ChEBI" id="CHEBI:65317"/>
        <dbReference type="EC" id="3.6.1.9"/>
    </reaction>
</comment>
<comment type="similarity">
    <text evidence="4">Belongs to the Maf family.</text>
</comment>
<proteinExistence type="inferred from homology"/>
<dbReference type="EC" id="3.6.1.9" evidence="4"/>
<sequence length="196" mass="21138">MIVLASASSARRALLAAAGVTVTVEPSRLDESPVKQSLRERRTHPAAIAEHLAVEKALDVSARMAGALVIGADQTLDLDGADFDKPRDRAEARSQLLALRGRTHCLYSAVAVVRDGQTRWQHVAEARLTMRDFSDAFLDDYLDRVGSAALSSVGGYQLEGLGAQLFTAIDGDFFTILGLPLLPLLEFLRIDGALPR</sequence>
<comment type="caution">
    <text evidence="4">Lacks conserved residue(s) required for the propagation of feature annotation.</text>
</comment>
<dbReference type="InterPro" id="IPR029001">
    <property type="entry name" value="ITPase-like_fam"/>
</dbReference>
<dbReference type="PANTHER" id="PTHR43213:SF5">
    <property type="entry name" value="BIFUNCTIONAL DTTP_UTP PYROPHOSPHATASE_METHYLTRANSFERASE PROTEIN-RELATED"/>
    <property type="match status" value="1"/>
</dbReference>
<evidence type="ECO:0000313" key="6">
    <source>
        <dbReference type="Proteomes" id="UP000182983"/>
    </source>
</evidence>
<dbReference type="Gene3D" id="3.90.950.10">
    <property type="match status" value="1"/>
</dbReference>
<dbReference type="RefSeq" id="WP_074765350.1">
    <property type="nucleotide sequence ID" value="NZ_FNWO01000002.1"/>
</dbReference>
<dbReference type="GO" id="GO:0047429">
    <property type="term" value="F:nucleoside triphosphate diphosphatase activity"/>
    <property type="evidence" value="ECO:0007669"/>
    <property type="project" value="UniProtKB-EC"/>
</dbReference>